<dbReference type="InterPro" id="IPR042111">
    <property type="entry name" value="Adenylosuccinate_synth_dom3"/>
</dbReference>
<comment type="pathway">
    <text evidence="8 10">Purine metabolism; AMP biosynthesis via de novo pathway; AMP from IMP: step 1/2.</text>
</comment>
<feature type="binding site" description="in other chain" evidence="8">
    <location>
        <position position="221"/>
    </location>
    <ligand>
        <name>IMP</name>
        <dbReference type="ChEBI" id="CHEBI:58053"/>
        <note>ligand shared between dimeric partners</note>
    </ligand>
</feature>
<proteinExistence type="inferred from homology"/>
<evidence type="ECO:0000256" key="9">
    <source>
        <dbReference type="PROSITE-ProRule" id="PRU10134"/>
    </source>
</evidence>
<feature type="binding site" evidence="8">
    <location>
        <position position="39"/>
    </location>
    <ligand>
        <name>Mg(2+)</name>
        <dbReference type="ChEBI" id="CHEBI:18420"/>
    </ligand>
</feature>
<dbReference type="InterPro" id="IPR042109">
    <property type="entry name" value="Adenylosuccinate_synth_dom1"/>
</dbReference>
<keyword evidence="6 8" id="KW-0460">Magnesium</keyword>
<evidence type="ECO:0000256" key="2">
    <source>
        <dbReference type="ARBA" id="ARBA00022598"/>
    </source>
</evidence>
<feature type="binding site" evidence="8">
    <location>
        <position position="142"/>
    </location>
    <ligand>
        <name>IMP</name>
        <dbReference type="ChEBI" id="CHEBI:58053"/>
        <note>ligand shared between dimeric partners</note>
    </ligand>
</feature>
<feature type="binding site" evidence="8">
    <location>
        <begin position="11"/>
        <end position="17"/>
    </location>
    <ligand>
        <name>GTP</name>
        <dbReference type="ChEBI" id="CHEBI:37565"/>
    </ligand>
</feature>
<dbReference type="PROSITE" id="PS01266">
    <property type="entry name" value="ADENYLOSUCCIN_SYN_1"/>
    <property type="match status" value="1"/>
</dbReference>
<comment type="cofactor">
    <cofactor evidence="8">
        <name>Mg(2+)</name>
        <dbReference type="ChEBI" id="CHEBI:18420"/>
    </cofactor>
    <text evidence="8">Binds 1 Mg(2+) ion per subunit.</text>
</comment>
<dbReference type="PANTHER" id="PTHR11846">
    <property type="entry name" value="ADENYLOSUCCINATE SYNTHETASE"/>
    <property type="match status" value="1"/>
</dbReference>
<evidence type="ECO:0000256" key="6">
    <source>
        <dbReference type="ARBA" id="ARBA00022842"/>
    </source>
</evidence>
<dbReference type="PANTHER" id="PTHR11846:SF0">
    <property type="entry name" value="ADENYLOSUCCINATE SYNTHETASE"/>
    <property type="match status" value="1"/>
</dbReference>
<accession>A0A512BFB1</accession>
<evidence type="ECO:0000256" key="7">
    <source>
        <dbReference type="ARBA" id="ARBA00023134"/>
    </source>
</evidence>
<evidence type="ECO:0000256" key="1">
    <source>
        <dbReference type="ARBA" id="ARBA00011738"/>
    </source>
</evidence>
<dbReference type="NCBIfam" id="TIGR00184">
    <property type="entry name" value="purA"/>
    <property type="match status" value="1"/>
</dbReference>
<comment type="subunit">
    <text evidence="1 8">Homodimer.</text>
</comment>
<dbReference type="InterPro" id="IPR042110">
    <property type="entry name" value="Adenylosuccinate_synth_dom2"/>
</dbReference>
<keyword evidence="5 8" id="KW-0658">Purine biosynthesis</keyword>
<reference evidence="11 12" key="1">
    <citation type="submission" date="2019-07" db="EMBL/GenBank/DDBJ databases">
        <title>Whole genome shotgun sequence of Segetibacter aerophilus NBRC 106135.</title>
        <authorList>
            <person name="Hosoyama A."/>
            <person name="Uohara A."/>
            <person name="Ohji S."/>
            <person name="Ichikawa N."/>
        </authorList>
    </citation>
    <scope>NUCLEOTIDE SEQUENCE [LARGE SCALE GENOMIC DNA]</scope>
    <source>
        <strain evidence="11 12">NBRC 106135</strain>
    </source>
</reference>
<dbReference type="GO" id="GO:0046040">
    <property type="term" value="P:IMP metabolic process"/>
    <property type="evidence" value="ECO:0007669"/>
    <property type="project" value="TreeGrafter"/>
</dbReference>
<evidence type="ECO:0000256" key="3">
    <source>
        <dbReference type="ARBA" id="ARBA00022723"/>
    </source>
</evidence>
<dbReference type="InterPro" id="IPR001114">
    <property type="entry name" value="Adenylosuccinate_synthetase"/>
</dbReference>
<keyword evidence="3 8" id="KW-0479">Metal-binding</keyword>
<dbReference type="GO" id="GO:0005525">
    <property type="term" value="F:GTP binding"/>
    <property type="evidence" value="ECO:0007669"/>
    <property type="project" value="UniProtKB-UniRule"/>
</dbReference>
<comment type="caution">
    <text evidence="11">The sequence shown here is derived from an EMBL/GenBank/DDBJ whole genome shotgun (WGS) entry which is preliminary data.</text>
</comment>
<dbReference type="EC" id="6.3.4.4" evidence="8 10"/>
<dbReference type="Gene3D" id="3.40.440.10">
    <property type="entry name" value="Adenylosuccinate Synthetase, subunit A, domain 1"/>
    <property type="match status" value="1"/>
</dbReference>
<feature type="binding site" description="in other chain" evidence="8">
    <location>
        <position position="300"/>
    </location>
    <ligand>
        <name>IMP</name>
        <dbReference type="ChEBI" id="CHEBI:58053"/>
        <note>ligand shared between dimeric partners</note>
    </ligand>
</feature>
<evidence type="ECO:0000313" key="11">
    <source>
        <dbReference type="EMBL" id="GEO10642.1"/>
    </source>
</evidence>
<gene>
    <name evidence="8 11" type="primary">purA</name>
    <name evidence="11" type="ORF">SAE01_31380</name>
</gene>
<comment type="similarity">
    <text evidence="8 10">Belongs to the adenylosuccinate synthetase family.</text>
</comment>
<dbReference type="EMBL" id="BJYT01000012">
    <property type="protein sequence ID" value="GEO10642.1"/>
    <property type="molecule type" value="Genomic_DNA"/>
</dbReference>
<dbReference type="NCBIfam" id="NF002223">
    <property type="entry name" value="PRK01117.1"/>
    <property type="match status" value="1"/>
</dbReference>
<evidence type="ECO:0000256" key="8">
    <source>
        <dbReference type="HAMAP-Rule" id="MF_00011"/>
    </source>
</evidence>
<dbReference type="GO" id="GO:0000287">
    <property type="term" value="F:magnesium ion binding"/>
    <property type="evidence" value="ECO:0007669"/>
    <property type="project" value="UniProtKB-UniRule"/>
</dbReference>
<evidence type="ECO:0000313" key="12">
    <source>
        <dbReference type="Proteomes" id="UP000321513"/>
    </source>
</evidence>
<dbReference type="HAMAP" id="MF_00011">
    <property type="entry name" value="Adenylosucc_synth"/>
    <property type="match status" value="1"/>
</dbReference>
<feature type="binding site" description="in other chain" evidence="8">
    <location>
        <begin position="12"/>
        <end position="15"/>
    </location>
    <ligand>
        <name>IMP</name>
        <dbReference type="ChEBI" id="CHEBI:58053"/>
        <note>ligand shared between dimeric partners</note>
    </ligand>
</feature>
<feature type="active site" description="Proton donor" evidence="8">
    <location>
        <position position="40"/>
    </location>
</feature>
<feature type="binding site" evidence="8">
    <location>
        <begin position="39"/>
        <end position="41"/>
    </location>
    <ligand>
        <name>GTP</name>
        <dbReference type="ChEBI" id="CHEBI:37565"/>
    </ligand>
</feature>
<protein>
    <recommendedName>
        <fullName evidence="8 10">Adenylosuccinate synthetase</fullName>
        <shortName evidence="8">AMPSase</shortName>
        <shortName evidence="8">AdSS</shortName>
        <ecNumber evidence="8 10">6.3.4.4</ecNumber>
    </recommendedName>
    <alternativeName>
        <fullName evidence="8">IMP--aspartate ligase</fullName>
    </alternativeName>
</protein>
<keyword evidence="7 8" id="KW-0342">GTP-binding</keyword>
<dbReference type="CDD" id="cd03108">
    <property type="entry name" value="AdSS"/>
    <property type="match status" value="1"/>
</dbReference>
<feature type="binding site" evidence="8">
    <location>
        <position position="302"/>
    </location>
    <ligand>
        <name>GTP</name>
        <dbReference type="ChEBI" id="CHEBI:37565"/>
    </ligand>
</feature>
<evidence type="ECO:0000256" key="4">
    <source>
        <dbReference type="ARBA" id="ARBA00022741"/>
    </source>
</evidence>
<comment type="subcellular location">
    <subcellularLocation>
        <location evidence="8">Cytoplasm</location>
    </subcellularLocation>
</comment>
<feature type="binding site" evidence="8">
    <location>
        <begin position="328"/>
        <end position="330"/>
    </location>
    <ligand>
        <name>GTP</name>
        <dbReference type="ChEBI" id="CHEBI:37565"/>
    </ligand>
</feature>
<comment type="catalytic activity">
    <reaction evidence="8 10">
        <text>IMP + L-aspartate + GTP = N(6)-(1,2-dicarboxyethyl)-AMP + GDP + phosphate + 2 H(+)</text>
        <dbReference type="Rhea" id="RHEA:15753"/>
        <dbReference type="ChEBI" id="CHEBI:15378"/>
        <dbReference type="ChEBI" id="CHEBI:29991"/>
        <dbReference type="ChEBI" id="CHEBI:37565"/>
        <dbReference type="ChEBI" id="CHEBI:43474"/>
        <dbReference type="ChEBI" id="CHEBI:57567"/>
        <dbReference type="ChEBI" id="CHEBI:58053"/>
        <dbReference type="ChEBI" id="CHEBI:58189"/>
        <dbReference type="EC" id="6.3.4.4"/>
    </reaction>
</comment>
<feature type="active site" description="Proton acceptor" evidence="8">
    <location>
        <position position="12"/>
    </location>
</feature>
<dbReference type="InterPro" id="IPR033128">
    <property type="entry name" value="Adenylosuccin_syn_Lys_AS"/>
</dbReference>
<dbReference type="Gene3D" id="3.90.170.10">
    <property type="entry name" value="Adenylosuccinate Synthetase, subunit A, domain 3"/>
    <property type="match status" value="1"/>
</dbReference>
<dbReference type="SUPFAM" id="SSF52540">
    <property type="entry name" value="P-loop containing nucleoside triphosphate hydrolases"/>
    <property type="match status" value="1"/>
</dbReference>
<keyword evidence="8" id="KW-0963">Cytoplasm</keyword>
<dbReference type="FunFam" id="3.90.170.10:FF:000001">
    <property type="entry name" value="Adenylosuccinate synthetase"/>
    <property type="match status" value="1"/>
</dbReference>
<dbReference type="Gene3D" id="1.10.300.10">
    <property type="entry name" value="Adenylosuccinate Synthetase, subunit A, domain 2"/>
    <property type="match status" value="1"/>
</dbReference>
<feature type="binding site" evidence="8">
    <location>
        <begin position="409"/>
        <end position="411"/>
    </location>
    <ligand>
        <name>GTP</name>
        <dbReference type="ChEBI" id="CHEBI:37565"/>
    </ligand>
</feature>
<dbReference type="PROSITE" id="PS00513">
    <property type="entry name" value="ADENYLOSUCCIN_SYN_2"/>
    <property type="match status" value="1"/>
</dbReference>
<feature type="binding site" evidence="8">
    <location>
        <position position="12"/>
    </location>
    <ligand>
        <name>Mg(2+)</name>
        <dbReference type="ChEBI" id="CHEBI:18420"/>
    </ligand>
</feature>
<dbReference type="Proteomes" id="UP000321513">
    <property type="component" value="Unassembled WGS sequence"/>
</dbReference>
<keyword evidence="12" id="KW-1185">Reference proteome</keyword>
<dbReference type="FunFam" id="1.10.300.10:FF:000001">
    <property type="entry name" value="Adenylosuccinate synthetase"/>
    <property type="match status" value="1"/>
</dbReference>
<feature type="binding site" description="in other chain" evidence="8">
    <location>
        <begin position="37"/>
        <end position="40"/>
    </location>
    <ligand>
        <name>IMP</name>
        <dbReference type="ChEBI" id="CHEBI:58053"/>
        <note>ligand shared between dimeric partners</note>
    </ligand>
</feature>
<feature type="binding site" evidence="8">
    <location>
        <begin position="296"/>
        <end position="302"/>
    </location>
    <ligand>
        <name>substrate</name>
    </ligand>
</feature>
<dbReference type="SMART" id="SM00788">
    <property type="entry name" value="Adenylsucc_synt"/>
    <property type="match status" value="1"/>
</dbReference>
<dbReference type="GO" id="GO:0005737">
    <property type="term" value="C:cytoplasm"/>
    <property type="evidence" value="ECO:0007669"/>
    <property type="project" value="UniProtKB-SubCell"/>
</dbReference>
<feature type="active site" evidence="9">
    <location>
        <position position="139"/>
    </location>
</feature>
<sequence length="420" mass="46265">MVDVILGLQWGDEGKGKIVDFFAPNYDLVARFQGGPNAGHTLYVEDKKVVLHQIPSGIFHQNTINLIGGGVVLDPVTLKRECDLVASFGIDVRKNLYISERTNIIVPTHRALDKASETSKGTEKIGSTLKGIGPAYMDKTGRNAIRVGDILDKSFITNYIKLRLKHQRLLDNFHFNEDISDWEDEFFDAIEFLRSLNVVNGEYFLNNKISEGQKILAEGAQGSMLDVDFGTFPFVTSSNTISAGVCTGLGVAPQKINEVIGVSKAYCTRVGSGPFPTELFDETGEELRKIGSEFGATTGRPRRCGWIDLVALQYACMINGVTKIVMTKADVLDSFQELSMCTSYLINGEEKKEVPFAISKVKIEPVYKSFKGWNTDTTAIKESANLPATMNEYVKFINSFVGAPVKYVSNGPGREQIVAL</sequence>
<dbReference type="AlphaFoldDB" id="A0A512BFB1"/>
<dbReference type="RefSeq" id="WP_147204758.1">
    <property type="nucleotide sequence ID" value="NZ_BJYT01000012.1"/>
</dbReference>
<evidence type="ECO:0000256" key="5">
    <source>
        <dbReference type="ARBA" id="ARBA00022755"/>
    </source>
</evidence>
<dbReference type="InterPro" id="IPR027417">
    <property type="entry name" value="P-loop_NTPase"/>
</dbReference>
<feature type="binding site" description="in other chain" evidence="8">
    <location>
        <position position="128"/>
    </location>
    <ligand>
        <name>IMP</name>
        <dbReference type="ChEBI" id="CHEBI:58053"/>
        <note>ligand shared between dimeric partners</note>
    </ligand>
</feature>
<dbReference type="InterPro" id="IPR018220">
    <property type="entry name" value="Adenylosuccin_syn_GTP-bd"/>
</dbReference>
<comment type="function">
    <text evidence="8">Plays an important role in the de novo pathway of purine nucleotide biosynthesis. Catalyzes the first committed step in the biosynthesis of AMP from IMP.</text>
</comment>
<keyword evidence="4 8" id="KW-0547">Nucleotide-binding</keyword>
<dbReference type="GO" id="GO:0004019">
    <property type="term" value="F:adenylosuccinate synthase activity"/>
    <property type="evidence" value="ECO:0007669"/>
    <property type="project" value="UniProtKB-UniRule"/>
</dbReference>
<feature type="binding site" description="in other chain" evidence="8">
    <location>
        <position position="236"/>
    </location>
    <ligand>
        <name>IMP</name>
        <dbReference type="ChEBI" id="CHEBI:58053"/>
        <note>ligand shared between dimeric partners</note>
    </ligand>
</feature>
<keyword evidence="2 8" id="KW-0436">Ligase</keyword>
<dbReference type="UniPathway" id="UPA00075">
    <property type="reaction ID" value="UER00335"/>
</dbReference>
<organism evidence="11 12">
    <name type="scientific">Segetibacter aerophilus</name>
    <dbReference type="NCBI Taxonomy" id="670293"/>
    <lineage>
        <taxon>Bacteria</taxon>
        <taxon>Pseudomonadati</taxon>
        <taxon>Bacteroidota</taxon>
        <taxon>Chitinophagia</taxon>
        <taxon>Chitinophagales</taxon>
        <taxon>Chitinophagaceae</taxon>
        <taxon>Segetibacter</taxon>
    </lineage>
</organism>
<dbReference type="OrthoDB" id="9807553at2"/>
<dbReference type="GO" id="GO:0044208">
    <property type="term" value="P:'de novo' AMP biosynthetic process"/>
    <property type="evidence" value="ECO:0007669"/>
    <property type="project" value="UniProtKB-UniRule"/>
</dbReference>
<evidence type="ECO:0000256" key="10">
    <source>
        <dbReference type="RuleBase" id="RU000520"/>
    </source>
</evidence>
<name>A0A512BFB1_9BACT</name>
<dbReference type="Pfam" id="PF00709">
    <property type="entry name" value="Adenylsucc_synt"/>
    <property type="match status" value="1"/>
</dbReference>